<name>A0A0M4NI39_ENTFL</name>
<evidence type="ECO:0000259" key="1">
    <source>
        <dbReference type="Pfam" id="PF21418"/>
    </source>
</evidence>
<gene>
    <name evidence="2" type="primary">lnuB</name>
</gene>
<dbReference type="InterPro" id="IPR048495">
    <property type="entry name" value="LinB-like_C"/>
</dbReference>
<protein>
    <submittedName>
        <fullName evidence="2">LnuB</fullName>
    </submittedName>
</protein>
<dbReference type="EMBL" id="KT448819">
    <property type="protein sequence ID" value="ALE30696.1"/>
    <property type="molecule type" value="Genomic_DNA"/>
</dbReference>
<keyword evidence="2" id="KW-0614">Plasmid</keyword>
<accession>A0A0M4NI39</accession>
<dbReference type="SMR" id="A0A0M4NI39"/>
<dbReference type="FunFam" id="1.20.120.330:FF:000015">
    <property type="entry name" value="Lincosamide nucleotidyltransferase"/>
    <property type="match status" value="1"/>
</dbReference>
<sequence>MLKQKELIANVKNLTESDERITACMMYGSFTKGEGDQYSDIEFYIFLKHSITSNFDSSNWLFDVAPYLMLYKNEYGTEVVIFDNLIRGEFHFLSEKDMNIIPSFKDSGYIPDTKAMLIYDETGQLENYLSEISGARPNRLTEENANFLLCNFSNLWLMGINVLKRGEYARSLELLSQLQKNTLQLIRMAEKNADNWLNMSKNLEKEISLENYKKFAKTTARLDKVELFEAYKNSLLLVMDLQSHLIEQYNLKVTHDILERLLNYISE</sequence>
<dbReference type="InterPro" id="IPR043519">
    <property type="entry name" value="NT_sf"/>
</dbReference>
<dbReference type="CARD" id="ARO:3002836">
    <property type="molecule name" value="lnuB"/>
    <property type="mechanism identifier" value="ARO:0001004"/>
    <property type="mechanism name" value="antibiotic inactivation"/>
</dbReference>
<dbReference type="AlphaFoldDB" id="A0A0M4NI39"/>
<dbReference type="Gene3D" id="1.20.120.330">
    <property type="entry name" value="Nucleotidyltransferases domain 2"/>
    <property type="match status" value="1"/>
</dbReference>
<dbReference type="FunFam" id="3.30.460.10:FF:000037">
    <property type="entry name" value="Lincosamide nucleotidyltransferase"/>
    <property type="match status" value="1"/>
</dbReference>
<proteinExistence type="predicted"/>
<evidence type="ECO:0000313" key="2">
    <source>
        <dbReference type="EMBL" id="ALE30696.1"/>
    </source>
</evidence>
<reference evidence="2" key="1">
    <citation type="journal article" date="2015" name="Antimicrob. Agents Chemother.">
        <title>Novel plasmid-borne multidrug resistance gene cluster including lsa(E) from a linezolid-resistant Enterococcus faecium of swine origin.</title>
        <authorList>
            <person name="Si H."/>
            <person name="Zhang W.J."/>
            <person name="Chu S."/>
            <person name="Wang X.M."/>
            <person name="Dai L."/>
            <person name="Hua X."/>
            <person name="Dong Z."/>
            <person name="Schwarz S."/>
            <person name="Liu S."/>
        </authorList>
    </citation>
    <scope>NUCLEOTIDE SEQUENCE</scope>
    <source>
        <strain evidence="2">14-1</strain>
        <plasmid evidence="2">p14-1</plasmid>
    </source>
</reference>
<dbReference type="Pfam" id="PF21418">
    <property type="entry name" value="LinB-like_C"/>
    <property type="match status" value="1"/>
</dbReference>
<dbReference type="Gene3D" id="3.30.460.10">
    <property type="entry name" value="Beta Polymerase, domain 2"/>
    <property type="match status" value="1"/>
</dbReference>
<organism evidence="2">
    <name type="scientific">Enterococcus faecalis</name>
    <name type="common">Streptococcus faecalis</name>
    <dbReference type="NCBI Taxonomy" id="1351"/>
    <lineage>
        <taxon>Bacteria</taxon>
        <taxon>Bacillati</taxon>
        <taxon>Bacillota</taxon>
        <taxon>Bacilli</taxon>
        <taxon>Lactobacillales</taxon>
        <taxon>Enterococcaceae</taxon>
        <taxon>Enterococcus</taxon>
    </lineage>
</organism>
<dbReference type="NCBIfam" id="NF000235">
    <property type="entry name" value="linco_LnuB"/>
    <property type="match status" value="1"/>
</dbReference>
<dbReference type="SUPFAM" id="SSF81301">
    <property type="entry name" value="Nucleotidyltransferase"/>
    <property type="match status" value="1"/>
</dbReference>
<dbReference type="RefSeq" id="WP_032495568.1">
    <property type="nucleotide sequence ID" value="NZ_KT448819.1"/>
</dbReference>
<geneLocation type="plasmid" evidence="2">
    <name>p14-1</name>
</geneLocation>
<feature type="domain" description="Lincosamide nucleotidyltransferase-like C-terminal" evidence="1">
    <location>
        <begin position="141"/>
        <end position="264"/>
    </location>
</feature>